<dbReference type="InterPro" id="IPR007197">
    <property type="entry name" value="rSAM"/>
</dbReference>
<dbReference type="InterPro" id="IPR011101">
    <property type="entry name" value="DUF5131"/>
</dbReference>
<evidence type="ECO:0008006" key="2">
    <source>
        <dbReference type="Google" id="ProtNLM"/>
    </source>
</evidence>
<sequence>MSRMFLYKGQPMTTWNVFTGCLFDCTYCSVRRLVTTRLRNLPRYREGMKPQMISELLSRRFGEGQFVFIGYMGDIAWQPKENIELVLKVIAKFPHTNFLFCSKDPAVYQKWEFEYPEHLYLGTTIETNRNHGLSKAPAPAERYKAMRDLQHDHKFVSIEPIMDFNLDTMVEWMKEIRPDIIEVGPDNYKQKLEEPPTWKVKRLLENLRGFCHSLVEKPSLERLIK</sequence>
<dbReference type="EMBL" id="LAZR01001231">
    <property type="protein sequence ID" value="KKN48222.1"/>
    <property type="molecule type" value="Genomic_DNA"/>
</dbReference>
<dbReference type="GO" id="GO:0003824">
    <property type="term" value="F:catalytic activity"/>
    <property type="evidence" value="ECO:0007669"/>
    <property type="project" value="InterPro"/>
</dbReference>
<organism evidence="1">
    <name type="scientific">marine sediment metagenome</name>
    <dbReference type="NCBI Taxonomy" id="412755"/>
    <lineage>
        <taxon>unclassified sequences</taxon>
        <taxon>metagenomes</taxon>
        <taxon>ecological metagenomes</taxon>
    </lineage>
</organism>
<dbReference type="InterPro" id="IPR058240">
    <property type="entry name" value="rSAM_sf"/>
</dbReference>
<protein>
    <recommendedName>
        <fullName evidence="2">Radical SAM core domain-containing protein</fullName>
    </recommendedName>
</protein>
<dbReference type="PROSITE" id="PS51257">
    <property type="entry name" value="PROKAR_LIPOPROTEIN"/>
    <property type="match status" value="1"/>
</dbReference>
<reference evidence="1" key="1">
    <citation type="journal article" date="2015" name="Nature">
        <title>Complex archaea that bridge the gap between prokaryotes and eukaryotes.</title>
        <authorList>
            <person name="Spang A."/>
            <person name="Saw J.H."/>
            <person name="Jorgensen S.L."/>
            <person name="Zaremba-Niedzwiedzka K."/>
            <person name="Martijn J."/>
            <person name="Lind A.E."/>
            <person name="van Eijk R."/>
            <person name="Schleper C."/>
            <person name="Guy L."/>
            <person name="Ettema T.J."/>
        </authorList>
    </citation>
    <scope>NUCLEOTIDE SEQUENCE</scope>
</reference>
<dbReference type="AlphaFoldDB" id="A0A0F9RF43"/>
<evidence type="ECO:0000313" key="1">
    <source>
        <dbReference type="EMBL" id="KKN48222.1"/>
    </source>
</evidence>
<comment type="caution">
    <text evidence="1">The sequence shown here is derived from an EMBL/GenBank/DDBJ whole genome shotgun (WGS) entry which is preliminary data.</text>
</comment>
<name>A0A0F9RF43_9ZZZZ</name>
<dbReference type="Pfam" id="PF07505">
    <property type="entry name" value="DUF5131"/>
    <property type="match status" value="1"/>
</dbReference>
<dbReference type="SUPFAM" id="SSF102114">
    <property type="entry name" value="Radical SAM enzymes"/>
    <property type="match status" value="1"/>
</dbReference>
<proteinExistence type="predicted"/>
<accession>A0A0F9RF43</accession>
<gene>
    <name evidence="1" type="ORF">LCGC14_0654840</name>
</gene>
<dbReference type="GO" id="GO:0051536">
    <property type="term" value="F:iron-sulfur cluster binding"/>
    <property type="evidence" value="ECO:0007669"/>
    <property type="project" value="InterPro"/>
</dbReference>
<dbReference type="SFLD" id="SFLDS00029">
    <property type="entry name" value="Radical_SAM"/>
    <property type="match status" value="1"/>
</dbReference>